<dbReference type="AlphaFoldDB" id="A0A816JTZ3"/>
<evidence type="ECO:0000313" key="2">
    <source>
        <dbReference type="EMBL" id="CAF1828556.1"/>
    </source>
</evidence>
<accession>A0A816JTZ3</accession>
<dbReference type="Proteomes" id="UP001295469">
    <property type="component" value="Chromosome C04"/>
</dbReference>
<dbReference type="EMBL" id="HG994368">
    <property type="protein sequence ID" value="CAF1828556.1"/>
    <property type="molecule type" value="Genomic_DNA"/>
</dbReference>
<name>A0A816JTZ3_BRANA</name>
<organism evidence="2">
    <name type="scientific">Brassica napus</name>
    <name type="common">Rape</name>
    <dbReference type="NCBI Taxonomy" id="3708"/>
    <lineage>
        <taxon>Eukaryota</taxon>
        <taxon>Viridiplantae</taxon>
        <taxon>Streptophyta</taxon>
        <taxon>Embryophyta</taxon>
        <taxon>Tracheophyta</taxon>
        <taxon>Spermatophyta</taxon>
        <taxon>Magnoliopsida</taxon>
        <taxon>eudicotyledons</taxon>
        <taxon>Gunneridae</taxon>
        <taxon>Pentapetalae</taxon>
        <taxon>rosids</taxon>
        <taxon>malvids</taxon>
        <taxon>Brassicales</taxon>
        <taxon>Brassicaceae</taxon>
        <taxon>Brassiceae</taxon>
        <taxon>Brassica</taxon>
    </lineage>
</organism>
<evidence type="ECO:0000256" key="1">
    <source>
        <dbReference type="SAM" id="MobiDB-lite"/>
    </source>
</evidence>
<gene>
    <name evidence="2" type="ORF">DARMORV10_C04P20740.1</name>
</gene>
<feature type="region of interest" description="Disordered" evidence="1">
    <location>
        <begin position="34"/>
        <end position="57"/>
    </location>
</feature>
<sequence>GDEVLTKENFSSSKSNVDFHELSSFLEVACFPEANAGDASPPSEDNNRTSNRKEGMG</sequence>
<protein>
    <submittedName>
        <fullName evidence="2">(rape) hypothetical protein</fullName>
    </submittedName>
</protein>
<reference evidence="2" key="1">
    <citation type="submission" date="2021-01" db="EMBL/GenBank/DDBJ databases">
        <authorList>
            <consortium name="Genoscope - CEA"/>
            <person name="William W."/>
        </authorList>
    </citation>
    <scope>NUCLEOTIDE SEQUENCE</scope>
</reference>
<proteinExistence type="predicted"/>
<feature type="non-terminal residue" evidence="2">
    <location>
        <position position="1"/>
    </location>
</feature>
<feature type="compositionally biased region" description="Basic and acidic residues" evidence="1">
    <location>
        <begin position="45"/>
        <end position="57"/>
    </location>
</feature>